<evidence type="ECO:0000256" key="8">
    <source>
        <dbReference type="PROSITE-ProRule" id="PRU01091"/>
    </source>
</evidence>
<keyword evidence="12" id="KW-1185">Reference proteome</keyword>
<feature type="DNA-binding region" description="OmpR/PhoB-type" evidence="8">
    <location>
        <begin position="128"/>
        <end position="221"/>
    </location>
</feature>
<dbReference type="PANTHER" id="PTHR48111:SF22">
    <property type="entry name" value="REGULATOR OF RPOS"/>
    <property type="match status" value="1"/>
</dbReference>
<dbReference type="SUPFAM" id="SSF46894">
    <property type="entry name" value="C-terminal effector domain of the bipartite response regulators"/>
    <property type="match status" value="1"/>
</dbReference>
<name>A0ABS9LDS0_9MICC</name>
<dbReference type="Proteomes" id="UP001165368">
    <property type="component" value="Unassembled WGS sequence"/>
</dbReference>
<dbReference type="InterPro" id="IPR001789">
    <property type="entry name" value="Sig_transdc_resp-reg_receiver"/>
</dbReference>
<dbReference type="InterPro" id="IPR001867">
    <property type="entry name" value="OmpR/PhoB-type_DNA-bd"/>
</dbReference>
<organism evidence="11 12">
    <name type="scientific">Arthrobacter hankyongi</name>
    <dbReference type="NCBI Taxonomy" id="2904801"/>
    <lineage>
        <taxon>Bacteria</taxon>
        <taxon>Bacillati</taxon>
        <taxon>Actinomycetota</taxon>
        <taxon>Actinomycetes</taxon>
        <taxon>Micrococcales</taxon>
        <taxon>Micrococcaceae</taxon>
        <taxon>Arthrobacter</taxon>
    </lineage>
</organism>
<dbReference type="EMBL" id="JAKLTQ010000029">
    <property type="protein sequence ID" value="MCG2624663.1"/>
    <property type="molecule type" value="Genomic_DNA"/>
</dbReference>
<dbReference type="Pfam" id="PF00072">
    <property type="entry name" value="Response_reg"/>
    <property type="match status" value="1"/>
</dbReference>
<dbReference type="PROSITE" id="PS51755">
    <property type="entry name" value="OMPR_PHOB"/>
    <property type="match status" value="1"/>
</dbReference>
<keyword evidence="4" id="KW-0805">Transcription regulation</keyword>
<evidence type="ECO:0000256" key="4">
    <source>
        <dbReference type="ARBA" id="ARBA00023015"/>
    </source>
</evidence>
<dbReference type="PANTHER" id="PTHR48111">
    <property type="entry name" value="REGULATOR OF RPOS"/>
    <property type="match status" value="1"/>
</dbReference>
<dbReference type="InterPro" id="IPR039420">
    <property type="entry name" value="WalR-like"/>
</dbReference>
<dbReference type="InterPro" id="IPR016032">
    <property type="entry name" value="Sig_transdc_resp-reg_C-effctor"/>
</dbReference>
<feature type="domain" description="Response regulatory" evidence="9">
    <location>
        <begin position="8"/>
        <end position="121"/>
    </location>
</feature>
<keyword evidence="6" id="KW-0804">Transcription</keyword>
<evidence type="ECO:0000256" key="5">
    <source>
        <dbReference type="ARBA" id="ARBA00023125"/>
    </source>
</evidence>
<evidence type="ECO:0000256" key="2">
    <source>
        <dbReference type="ARBA" id="ARBA00022553"/>
    </source>
</evidence>
<feature type="modified residue" description="4-aspartylphosphate" evidence="7">
    <location>
        <position position="56"/>
    </location>
</feature>
<dbReference type="PROSITE" id="PS50110">
    <property type="entry name" value="RESPONSE_REGULATORY"/>
    <property type="match status" value="1"/>
</dbReference>
<dbReference type="SUPFAM" id="SSF52172">
    <property type="entry name" value="CheY-like"/>
    <property type="match status" value="1"/>
</dbReference>
<reference evidence="11" key="1">
    <citation type="submission" date="2022-01" db="EMBL/GenBank/DDBJ databases">
        <authorList>
            <person name="Jo J.-H."/>
            <person name="Im W.-T."/>
        </authorList>
    </citation>
    <scope>NUCLEOTIDE SEQUENCE</scope>
    <source>
        <strain evidence="11">I2-34</strain>
    </source>
</reference>
<dbReference type="CDD" id="cd00383">
    <property type="entry name" value="trans_reg_C"/>
    <property type="match status" value="1"/>
</dbReference>
<proteinExistence type="predicted"/>
<dbReference type="Gene3D" id="1.10.10.10">
    <property type="entry name" value="Winged helix-like DNA-binding domain superfamily/Winged helix DNA-binding domain"/>
    <property type="match status" value="1"/>
</dbReference>
<dbReference type="Gene3D" id="6.10.250.690">
    <property type="match status" value="1"/>
</dbReference>
<comment type="subcellular location">
    <subcellularLocation>
        <location evidence="1">Cytoplasm</location>
    </subcellularLocation>
</comment>
<sequence length="223" mass="24058">MSTTLRPHVLLVEDDNQLGPLIVELLAGDFDVTLARDGQQGLHLGLTRGWDALVIDRGLPLLDGIGLITALRRKGIAAPILVLTALGSVPDKVDGLDAGANDYLVKPFDAAELAARLRAMTRSYGAAARTLDVGQWSFDPEARILASPYGDSLVLSPREAGLLALLAREPDRTFSREEILGAVFDRADQAGSVDTYVYYLRRKLGHDVVRTVRGAGYRLGEPS</sequence>
<evidence type="ECO:0000256" key="7">
    <source>
        <dbReference type="PROSITE-ProRule" id="PRU00169"/>
    </source>
</evidence>
<evidence type="ECO:0000256" key="6">
    <source>
        <dbReference type="ARBA" id="ARBA00023163"/>
    </source>
</evidence>
<dbReference type="InterPro" id="IPR036388">
    <property type="entry name" value="WH-like_DNA-bd_sf"/>
</dbReference>
<keyword evidence="5 8" id="KW-0238">DNA-binding</keyword>
<evidence type="ECO:0000259" key="10">
    <source>
        <dbReference type="PROSITE" id="PS51755"/>
    </source>
</evidence>
<gene>
    <name evidence="11" type="ORF">LVY72_22495</name>
</gene>
<keyword evidence="3" id="KW-0902">Two-component regulatory system</keyword>
<evidence type="ECO:0000256" key="3">
    <source>
        <dbReference type="ARBA" id="ARBA00023012"/>
    </source>
</evidence>
<feature type="domain" description="OmpR/PhoB-type" evidence="10">
    <location>
        <begin position="128"/>
        <end position="221"/>
    </location>
</feature>
<dbReference type="SMART" id="SM00448">
    <property type="entry name" value="REC"/>
    <property type="match status" value="1"/>
</dbReference>
<comment type="caution">
    <text evidence="11">The sequence shown here is derived from an EMBL/GenBank/DDBJ whole genome shotgun (WGS) entry which is preliminary data.</text>
</comment>
<dbReference type="Gene3D" id="3.40.50.2300">
    <property type="match status" value="1"/>
</dbReference>
<protein>
    <submittedName>
        <fullName evidence="11">Response regulator transcription factor</fullName>
    </submittedName>
</protein>
<evidence type="ECO:0000259" key="9">
    <source>
        <dbReference type="PROSITE" id="PS50110"/>
    </source>
</evidence>
<evidence type="ECO:0000313" key="11">
    <source>
        <dbReference type="EMBL" id="MCG2624663.1"/>
    </source>
</evidence>
<keyword evidence="2 7" id="KW-0597">Phosphoprotein</keyword>
<evidence type="ECO:0000256" key="1">
    <source>
        <dbReference type="ARBA" id="ARBA00004496"/>
    </source>
</evidence>
<dbReference type="Pfam" id="PF00486">
    <property type="entry name" value="Trans_reg_C"/>
    <property type="match status" value="1"/>
</dbReference>
<dbReference type="RefSeq" id="WP_237826897.1">
    <property type="nucleotide sequence ID" value="NZ_JAKLTQ010000029.1"/>
</dbReference>
<dbReference type="InterPro" id="IPR011006">
    <property type="entry name" value="CheY-like_superfamily"/>
</dbReference>
<accession>A0ABS9LDS0</accession>
<evidence type="ECO:0000313" key="12">
    <source>
        <dbReference type="Proteomes" id="UP001165368"/>
    </source>
</evidence>
<dbReference type="SMART" id="SM00862">
    <property type="entry name" value="Trans_reg_C"/>
    <property type="match status" value="1"/>
</dbReference>